<protein>
    <submittedName>
        <fullName evidence="1">Uncharacterized protein</fullName>
    </submittedName>
</protein>
<accession>X1MU03</accession>
<sequence>MGKLSLPAILELASSGAYAGIYDLSNNTATTILCVAVWLSNINNWDGAGYSLTDDEIDQIRALVAELDSEIMQEVENVGDFVKIASAVALEDVASLTIDNFDEGDWLTFKLVISGMKTDYDGNWPDHVMLKLNGDGNAGNYHSFGRFFY</sequence>
<evidence type="ECO:0000313" key="1">
    <source>
        <dbReference type="EMBL" id="GAI34773.1"/>
    </source>
</evidence>
<dbReference type="AlphaFoldDB" id="X1MU03"/>
<dbReference type="EMBL" id="BARV01024578">
    <property type="protein sequence ID" value="GAI34773.1"/>
    <property type="molecule type" value="Genomic_DNA"/>
</dbReference>
<gene>
    <name evidence="1" type="ORF">S06H3_40092</name>
</gene>
<feature type="non-terminal residue" evidence="1">
    <location>
        <position position="149"/>
    </location>
</feature>
<name>X1MU03_9ZZZZ</name>
<comment type="caution">
    <text evidence="1">The sequence shown here is derived from an EMBL/GenBank/DDBJ whole genome shotgun (WGS) entry which is preliminary data.</text>
</comment>
<reference evidence="1" key="1">
    <citation type="journal article" date="2014" name="Front. Microbiol.">
        <title>High frequency of phylogenetically diverse reductive dehalogenase-homologous genes in deep subseafloor sedimentary metagenomes.</title>
        <authorList>
            <person name="Kawai M."/>
            <person name="Futagami T."/>
            <person name="Toyoda A."/>
            <person name="Takaki Y."/>
            <person name="Nishi S."/>
            <person name="Hori S."/>
            <person name="Arai W."/>
            <person name="Tsubouchi T."/>
            <person name="Morono Y."/>
            <person name="Uchiyama I."/>
            <person name="Ito T."/>
            <person name="Fujiyama A."/>
            <person name="Inagaki F."/>
            <person name="Takami H."/>
        </authorList>
    </citation>
    <scope>NUCLEOTIDE SEQUENCE</scope>
    <source>
        <strain evidence="1">Expedition CK06-06</strain>
    </source>
</reference>
<organism evidence="1">
    <name type="scientific">marine sediment metagenome</name>
    <dbReference type="NCBI Taxonomy" id="412755"/>
    <lineage>
        <taxon>unclassified sequences</taxon>
        <taxon>metagenomes</taxon>
        <taxon>ecological metagenomes</taxon>
    </lineage>
</organism>
<proteinExistence type="predicted"/>